<keyword evidence="2" id="KW-0808">Transferase</keyword>
<feature type="domain" description="Polymerase beta nucleotidyltransferase" evidence="1">
    <location>
        <begin position="19"/>
        <end position="107"/>
    </location>
</feature>
<comment type="caution">
    <text evidence="2">The sequence shown here is derived from an EMBL/GenBank/DDBJ whole genome shotgun (WGS) entry which is preliminary data.</text>
</comment>
<sequence>MIKFEQLPDNIHHRLTPLANALEQDSRVVFAYLFGGLAGGQQRPLSDVDIAVYLNDSANRAEAKLELFSTISDILGTSELDVVILNGAPLSLAGRVLRRKRLLVDKEPFVRHRYESVILREFFDFSIKEGNLFSARYGHGG</sequence>
<dbReference type="GO" id="GO:0016740">
    <property type="term" value="F:transferase activity"/>
    <property type="evidence" value="ECO:0007669"/>
    <property type="project" value="UniProtKB-KW"/>
</dbReference>
<organism evidence="2">
    <name type="scientific">Geobacter metallireducens</name>
    <dbReference type="NCBI Taxonomy" id="28232"/>
    <lineage>
        <taxon>Bacteria</taxon>
        <taxon>Pseudomonadati</taxon>
        <taxon>Thermodesulfobacteriota</taxon>
        <taxon>Desulfuromonadia</taxon>
        <taxon>Geobacterales</taxon>
        <taxon>Geobacteraceae</taxon>
        <taxon>Geobacter</taxon>
    </lineage>
</organism>
<dbReference type="NCBIfam" id="NF047752">
    <property type="entry name" value="MntA_antitoxin"/>
    <property type="match status" value="1"/>
</dbReference>
<accession>A0A831U386</accession>
<dbReference type="InterPro" id="IPR041633">
    <property type="entry name" value="Polbeta"/>
</dbReference>
<dbReference type="PANTHER" id="PTHR43852:SF3">
    <property type="entry name" value="NUCLEOTIDYLTRANSFERASE"/>
    <property type="match status" value="1"/>
</dbReference>
<dbReference type="AlphaFoldDB" id="A0A831U386"/>
<dbReference type="InterPro" id="IPR043519">
    <property type="entry name" value="NT_sf"/>
</dbReference>
<protein>
    <submittedName>
        <fullName evidence="2">Nucleotidyltransferase domain-containing protein</fullName>
    </submittedName>
</protein>
<dbReference type="CDD" id="cd05403">
    <property type="entry name" value="NT_KNTase_like"/>
    <property type="match status" value="1"/>
</dbReference>
<proteinExistence type="predicted"/>
<evidence type="ECO:0000259" key="1">
    <source>
        <dbReference type="Pfam" id="PF18765"/>
    </source>
</evidence>
<reference evidence="2" key="1">
    <citation type="journal article" date="2020" name="mSystems">
        <title>Genome- and Community-Level Interaction Insights into Carbon Utilization and Element Cycling Functions of Hydrothermarchaeota in Hydrothermal Sediment.</title>
        <authorList>
            <person name="Zhou Z."/>
            <person name="Liu Y."/>
            <person name="Xu W."/>
            <person name="Pan J."/>
            <person name="Luo Z.H."/>
            <person name="Li M."/>
        </authorList>
    </citation>
    <scope>NUCLEOTIDE SEQUENCE [LARGE SCALE GENOMIC DNA]</scope>
    <source>
        <strain evidence="2">SpSt-349</strain>
    </source>
</reference>
<dbReference type="EMBL" id="DSOV01000059">
    <property type="protein sequence ID" value="HEN43373.1"/>
    <property type="molecule type" value="Genomic_DNA"/>
</dbReference>
<gene>
    <name evidence="2" type="ORF">ENQ87_13575</name>
</gene>
<name>A0A831U386_GEOME</name>
<evidence type="ECO:0000313" key="2">
    <source>
        <dbReference type="EMBL" id="HEN43373.1"/>
    </source>
</evidence>
<dbReference type="Gene3D" id="3.30.460.10">
    <property type="entry name" value="Beta Polymerase, domain 2"/>
    <property type="match status" value="1"/>
</dbReference>
<dbReference type="PANTHER" id="PTHR43852">
    <property type="entry name" value="NUCLEOTIDYLTRANSFERASE"/>
    <property type="match status" value="1"/>
</dbReference>
<dbReference type="SUPFAM" id="SSF81301">
    <property type="entry name" value="Nucleotidyltransferase"/>
    <property type="match status" value="1"/>
</dbReference>
<dbReference type="InterPro" id="IPR052930">
    <property type="entry name" value="TA_antitoxin_MntA"/>
</dbReference>
<dbReference type="Pfam" id="PF18765">
    <property type="entry name" value="Polbeta"/>
    <property type="match status" value="1"/>
</dbReference>